<dbReference type="AlphaFoldDB" id="A0ABD4QXH7"/>
<reference evidence="2 3" key="1">
    <citation type="journal article" date="2017" name="J. Fish Dis.">
        <title>Comparative assessment of Vibrio virulence in marine fish larvae.</title>
        <authorList>
            <person name="Ronneseth A."/>
            <person name="Castillo D."/>
            <person name="D'Alvise P."/>
            <person name="Tonnesen O."/>
            <person name="Haugland G."/>
            <person name="Grotkjaer T."/>
            <person name="Engell-Sorensen K."/>
            <person name="Norremark L."/>
            <person name="Bergh O."/>
            <person name="Wergeland H.I."/>
            <person name="Gram L."/>
        </authorList>
    </citation>
    <scope>NUCLEOTIDE SEQUENCE [LARGE SCALE GENOMIC DNA]</scope>
    <source>
        <strain evidence="2 3">90-11-286</strain>
    </source>
</reference>
<sequence>MNYLRVIFLGLLGGLAYFQIYEQIGSAFSTNSVIKVDGLLNVWASYSGLLICTYLTIYYLKDMFHLSINIGNVNKVGILIFVVIAPLLTIVTFGQTKSNVSSYVECKSERKISSRYSSRTYAINEELCSALSQHD</sequence>
<keyword evidence="1" id="KW-0472">Membrane</keyword>
<keyword evidence="1" id="KW-1133">Transmembrane helix</keyword>
<evidence type="ECO:0008006" key="4">
    <source>
        <dbReference type="Google" id="ProtNLM"/>
    </source>
</evidence>
<dbReference type="EMBL" id="JAHGUI010000060">
    <property type="protein sequence ID" value="MBT2919839.1"/>
    <property type="molecule type" value="Genomic_DNA"/>
</dbReference>
<evidence type="ECO:0000256" key="1">
    <source>
        <dbReference type="SAM" id="Phobius"/>
    </source>
</evidence>
<proteinExistence type="predicted"/>
<gene>
    <name evidence="2" type="ORF">PL14_14250</name>
</gene>
<keyword evidence="1" id="KW-0812">Transmembrane</keyword>
<accession>A0ABD4QXH7</accession>
<dbReference type="Proteomes" id="UP000078309">
    <property type="component" value="Unassembled WGS sequence"/>
</dbReference>
<feature type="transmembrane region" description="Helical" evidence="1">
    <location>
        <begin position="42"/>
        <end position="60"/>
    </location>
</feature>
<evidence type="ECO:0000313" key="2">
    <source>
        <dbReference type="EMBL" id="MBT2919839.1"/>
    </source>
</evidence>
<protein>
    <recommendedName>
        <fullName evidence="4">DUF4234 domain-containing protein</fullName>
    </recommendedName>
</protein>
<dbReference type="RefSeq" id="WP_064626347.1">
    <property type="nucleotide sequence ID" value="NZ_JAHGUI010000060.1"/>
</dbReference>
<comment type="caution">
    <text evidence="2">The sequence shown here is derived from an EMBL/GenBank/DDBJ whole genome shotgun (WGS) entry which is preliminary data.</text>
</comment>
<organism evidence="2 3">
    <name type="scientific">Vibrio anguillarum</name>
    <name type="common">Listonella anguillarum</name>
    <dbReference type="NCBI Taxonomy" id="55601"/>
    <lineage>
        <taxon>Bacteria</taxon>
        <taxon>Pseudomonadati</taxon>
        <taxon>Pseudomonadota</taxon>
        <taxon>Gammaproteobacteria</taxon>
        <taxon>Vibrionales</taxon>
        <taxon>Vibrionaceae</taxon>
        <taxon>Vibrio</taxon>
    </lineage>
</organism>
<feature type="transmembrane region" description="Helical" evidence="1">
    <location>
        <begin position="72"/>
        <end position="93"/>
    </location>
</feature>
<evidence type="ECO:0000313" key="3">
    <source>
        <dbReference type="Proteomes" id="UP000078309"/>
    </source>
</evidence>
<name>A0ABD4QXH7_VIBAN</name>